<sequence>PVQLVEPPSHCSWRTHLARGEYEGLLEFWGPKEMHRQEVIWELAETEKSFVQSMCSLQKIFALPLKTPEGRWIDGVPCSVARLFDWLEDILQLHSKISNALQRARNQQTQDSHPSRVILHVADCVLRYVPRLEVHQPYLVRFESVTAMIEEMLHSEDSVFGQFVNM</sequence>
<accession>A0ACD0NMF5</accession>
<evidence type="ECO:0000313" key="2">
    <source>
        <dbReference type="Proteomes" id="UP000245626"/>
    </source>
</evidence>
<dbReference type="Proteomes" id="UP000245626">
    <property type="component" value="Unassembled WGS sequence"/>
</dbReference>
<organism evidence="1 2">
    <name type="scientific">Violaceomyces palustris</name>
    <dbReference type="NCBI Taxonomy" id="1673888"/>
    <lineage>
        <taxon>Eukaryota</taxon>
        <taxon>Fungi</taxon>
        <taxon>Dikarya</taxon>
        <taxon>Basidiomycota</taxon>
        <taxon>Ustilaginomycotina</taxon>
        <taxon>Ustilaginomycetes</taxon>
        <taxon>Violaceomycetales</taxon>
        <taxon>Violaceomycetaceae</taxon>
        <taxon>Violaceomyces</taxon>
    </lineage>
</organism>
<evidence type="ECO:0000313" key="1">
    <source>
        <dbReference type="EMBL" id="PWN47001.1"/>
    </source>
</evidence>
<keyword evidence="2" id="KW-1185">Reference proteome</keyword>
<dbReference type="EMBL" id="KZ820591">
    <property type="protein sequence ID" value="PWN47001.1"/>
    <property type="molecule type" value="Genomic_DNA"/>
</dbReference>
<gene>
    <name evidence="1" type="ORF">IE53DRAFT_308010</name>
</gene>
<feature type="non-terminal residue" evidence="1">
    <location>
        <position position="166"/>
    </location>
</feature>
<proteinExistence type="predicted"/>
<name>A0ACD0NMF5_9BASI</name>
<feature type="non-terminal residue" evidence="1">
    <location>
        <position position="1"/>
    </location>
</feature>
<protein>
    <submittedName>
        <fullName evidence="1">Dbl homology domain-containing protein</fullName>
    </submittedName>
</protein>
<reference evidence="1 2" key="1">
    <citation type="journal article" date="2018" name="Mol. Biol. Evol.">
        <title>Broad Genomic Sampling Reveals a Smut Pathogenic Ancestry of the Fungal Clade Ustilaginomycotina.</title>
        <authorList>
            <person name="Kijpornyongpan T."/>
            <person name="Mondo S.J."/>
            <person name="Barry K."/>
            <person name="Sandor L."/>
            <person name="Lee J."/>
            <person name="Lipzen A."/>
            <person name="Pangilinan J."/>
            <person name="LaButti K."/>
            <person name="Hainaut M."/>
            <person name="Henrissat B."/>
            <person name="Grigoriev I.V."/>
            <person name="Spatafora J.W."/>
            <person name="Aime M.C."/>
        </authorList>
    </citation>
    <scope>NUCLEOTIDE SEQUENCE [LARGE SCALE GENOMIC DNA]</scope>
    <source>
        <strain evidence="1 2">SA 807</strain>
    </source>
</reference>